<dbReference type="STRING" id="1890364.A0A2P6MNV9"/>
<evidence type="ECO:0000259" key="11">
    <source>
        <dbReference type="Pfam" id="PF00725"/>
    </source>
</evidence>
<sequence>MSTLQQTLVEERHAVAVVGSGMVGKSWAIVFAKAGHPVRLYDVFPDAASKAIPAIHSMAQQLKEADLLGDLTSSADELVSRITAAATLEEAVENVVWIQECVPETVELKKAACFEIQKALRNEKVKASFPTQLSEIVIGSSSSAIPSSSFTNELDDDVKRRCLITHPVNPVHLIPLVEIVPASYTDPEVTSRAREVLLKVGKKPIVVKKEIDSFILNRLQSAVLNEAFKLVEEDYISPEDLDITMKDGLGLRWSFMGPFETIDLNAPHGVSDYAQRYSGNMFKLAQQQSEPRKWTDEVVKTVNDARRGLLDVEKLGERSKWRDARLMQLVKQKEELDKKDAQSLV</sequence>
<dbReference type="EMBL" id="MDYQ01000613">
    <property type="protein sequence ID" value="PRP73404.1"/>
    <property type="molecule type" value="Genomic_DNA"/>
</dbReference>
<protein>
    <recommendedName>
        <fullName evidence="9">L-gulonate 3-dehydrogenase</fullName>
        <ecNumber evidence="8">1.1.1.45</ecNumber>
    </recommendedName>
    <alternativeName>
        <fullName evidence="9">L-gulonate 3-dehydrogenase</fullName>
    </alternativeName>
</protein>
<keyword evidence="7" id="KW-0520">NAD</keyword>
<dbReference type="PANTHER" id="PTHR48075">
    <property type="entry name" value="3-HYDROXYACYL-COA DEHYDROGENASE FAMILY PROTEIN"/>
    <property type="match status" value="1"/>
</dbReference>
<dbReference type="Pfam" id="PF00725">
    <property type="entry name" value="3HCDH"/>
    <property type="match status" value="1"/>
</dbReference>
<dbReference type="EC" id="1.1.1.45" evidence="8"/>
<evidence type="ECO:0000313" key="14">
    <source>
        <dbReference type="Proteomes" id="UP000241769"/>
    </source>
</evidence>
<dbReference type="InterPro" id="IPR013328">
    <property type="entry name" value="6PGD_dom2"/>
</dbReference>
<dbReference type="SUPFAM" id="SSF51735">
    <property type="entry name" value="NAD(P)-binding Rossmann-fold domains"/>
    <property type="match status" value="1"/>
</dbReference>
<dbReference type="GO" id="GO:0050104">
    <property type="term" value="F:L-gulonate 3-dehydrogenase activity"/>
    <property type="evidence" value="ECO:0007669"/>
    <property type="project" value="UniProtKB-EC"/>
</dbReference>
<dbReference type="PANTHER" id="PTHR48075:SF1">
    <property type="entry name" value="LAMBDA-CRYSTALLIN HOMOLOG"/>
    <property type="match status" value="1"/>
</dbReference>
<keyword evidence="14" id="KW-1185">Reference proteome</keyword>
<keyword evidence="6" id="KW-0560">Oxidoreductase</keyword>
<dbReference type="GO" id="GO:0006631">
    <property type="term" value="P:fatty acid metabolic process"/>
    <property type="evidence" value="ECO:0007669"/>
    <property type="project" value="InterPro"/>
</dbReference>
<proteinExistence type="inferred from homology"/>
<dbReference type="Gene3D" id="1.10.1040.10">
    <property type="entry name" value="N-(1-d-carboxylethyl)-l-norvaline Dehydrogenase, domain 2"/>
    <property type="match status" value="1"/>
</dbReference>
<evidence type="ECO:0000256" key="2">
    <source>
        <dbReference type="ARBA" id="ARBA00009463"/>
    </source>
</evidence>
<dbReference type="Proteomes" id="UP000241769">
    <property type="component" value="Unassembled WGS sequence"/>
</dbReference>
<name>A0A2P6MNV9_9EUKA</name>
<accession>A0A2P6MNV9</accession>
<evidence type="ECO:0000313" key="13">
    <source>
        <dbReference type="EMBL" id="PRP73404.1"/>
    </source>
</evidence>
<dbReference type="Pfam" id="PF02737">
    <property type="entry name" value="3HCDH_N"/>
    <property type="match status" value="1"/>
</dbReference>
<reference evidence="13 14" key="1">
    <citation type="journal article" date="2018" name="Genome Biol. Evol.">
        <title>Multiple Roots of Fruiting Body Formation in Amoebozoa.</title>
        <authorList>
            <person name="Hillmann F."/>
            <person name="Forbes G."/>
            <person name="Novohradska S."/>
            <person name="Ferling I."/>
            <person name="Riege K."/>
            <person name="Groth M."/>
            <person name="Westermann M."/>
            <person name="Marz M."/>
            <person name="Spaller T."/>
            <person name="Winckler T."/>
            <person name="Schaap P."/>
            <person name="Glockner G."/>
        </authorList>
    </citation>
    <scope>NUCLEOTIDE SEQUENCE [LARGE SCALE GENOMIC DNA]</scope>
    <source>
        <strain evidence="13 14">Jena</strain>
    </source>
</reference>
<dbReference type="OrthoDB" id="2021159at2759"/>
<dbReference type="InterPro" id="IPR022694">
    <property type="entry name" value="3-OHacyl-CoA_DH"/>
</dbReference>
<comment type="subunit">
    <text evidence="3">Homodimer.</text>
</comment>
<evidence type="ECO:0000256" key="4">
    <source>
        <dbReference type="ARBA" id="ARBA00022490"/>
    </source>
</evidence>
<evidence type="ECO:0000256" key="8">
    <source>
        <dbReference type="ARBA" id="ARBA00038962"/>
    </source>
</evidence>
<feature type="domain" description="3-hydroxyacyl-CoA dehydrogenase NAD binding" evidence="12">
    <location>
        <begin position="15"/>
        <end position="209"/>
    </location>
</feature>
<organism evidence="13 14">
    <name type="scientific">Planoprotostelium fungivorum</name>
    <dbReference type="NCBI Taxonomy" id="1890364"/>
    <lineage>
        <taxon>Eukaryota</taxon>
        <taxon>Amoebozoa</taxon>
        <taxon>Evosea</taxon>
        <taxon>Variosea</taxon>
        <taxon>Cavosteliida</taxon>
        <taxon>Cavosteliaceae</taxon>
        <taxon>Planoprotostelium</taxon>
    </lineage>
</organism>
<dbReference type="InterPro" id="IPR006176">
    <property type="entry name" value="3-OHacyl-CoA_DH_NAD-bd"/>
</dbReference>
<evidence type="ECO:0000256" key="9">
    <source>
        <dbReference type="ARBA" id="ARBA00042709"/>
    </source>
</evidence>
<dbReference type="GO" id="GO:0005737">
    <property type="term" value="C:cytoplasm"/>
    <property type="evidence" value="ECO:0007669"/>
    <property type="project" value="UniProtKB-SubCell"/>
</dbReference>
<keyword evidence="4" id="KW-0963">Cytoplasm</keyword>
<dbReference type="PIRSF" id="PIRSF000105">
    <property type="entry name" value="HCDH"/>
    <property type="match status" value="1"/>
</dbReference>
<dbReference type="GO" id="GO:0070403">
    <property type="term" value="F:NAD+ binding"/>
    <property type="evidence" value="ECO:0007669"/>
    <property type="project" value="InterPro"/>
</dbReference>
<comment type="caution">
    <text evidence="13">The sequence shown here is derived from an EMBL/GenBank/DDBJ whole genome shotgun (WGS) entry which is preliminary data.</text>
</comment>
<gene>
    <name evidence="13" type="ORF">PROFUN_09634</name>
</gene>
<keyword evidence="5" id="KW-0597">Phosphoprotein</keyword>
<evidence type="ECO:0000259" key="12">
    <source>
        <dbReference type="Pfam" id="PF02737"/>
    </source>
</evidence>
<feature type="domain" description="3-hydroxyacyl-CoA dehydrogenase C-terminal" evidence="11">
    <location>
        <begin position="214"/>
        <end position="283"/>
    </location>
</feature>
<evidence type="ECO:0000256" key="7">
    <source>
        <dbReference type="ARBA" id="ARBA00023027"/>
    </source>
</evidence>
<dbReference type="InterPro" id="IPR008927">
    <property type="entry name" value="6-PGluconate_DH-like_C_sf"/>
</dbReference>
<comment type="similarity">
    <text evidence="2">Belongs to the 3-hydroxyacyl-CoA dehydrogenase family.</text>
</comment>
<dbReference type="InterPro" id="IPR006108">
    <property type="entry name" value="3HC_DH_C"/>
</dbReference>
<dbReference type="InterPro" id="IPR036291">
    <property type="entry name" value="NAD(P)-bd_dom_sf"/>
</dbReference>
<evidence type="ECO:0000256" key="1">
    <source>
        <dbReference type="ARBA" id="ARBA00004496"/>
    </source>
</evidence>
<evidence type="ECO:0000256" key="10">
    <source>
        <dbReference type="PIRSR" id="PIRSR000105-1"/>
    </source>
</evidence>
<dbReference type="SUPFAM" id="SSF48179">
    <property type="entry name" value="6-phosphogluconate dehydrogenase C-terminal domain-like"/>
    <property type="match status" value="1"/>
</dbReference>
<dbReference type="NCBIfam" id="NF004783">
    <property type="entry name" value="PRK06129.1"/>
    <property type="match status" value="1"/>
</dbReference>
<dbReference type="Gene3D" id="3.40.50.720">
    <property type="entry name" value="NAD(P)-binding Rossmann-like Domain"/>
    <property type="match status" value="1"/>
</dbReference>
<evidence type="ECO:0000256" key="3">
    <source>
        <dbReference type="ARBA" id="ARBA00011738"/>
    </source>
</evidence>
<feature type="site" description="Important for catalytic activity" evidence="10">
    <location>
        <position position="166"/>
    </location>
</feature>
<evidence type="ECO:0000256" key="6">
    <source>
        <dbReference type="ARBA" id="ARBA00023002"/>
    </source>
</evidence>
<dbReference type="AlphaFoldDB" id="A0A2P6MNV9"/>
<dbReference type="InParanoid" id="A0A2P6MNV9"/>
<evidence type="ECO:0000256" key="5">
    <source>
        <dbReference type="ARBA" id="ARBA00022553"/>
    </source>
</evidence>
<comment type="subcellular location">
    <subcellularLocation>
        <location evidence="1">Cytoplasm</location>
    </subcellularLocation>
</comment>